<dbReference type="Proteomes" id="UP000283523">
    <property type="component" value="Unassembled WGS sequence"/>
</dbReference>
<sequence>MAFQESNASPPNPDELAKAIRQATIQSLEDQLAFAQMYRTMLIDMIGENAWVVMITQHIQTLELRIAHHKVTA</sequence>
<accession>A0A418M1X9</accession>
<proteinExistence type="predicted"/>
<name>A0A418M1X9_9BACT</name>
<evidence type="ECO:0000313" key="1">
    <source>
        <dbReference type="EMBL" id="RIV19753.1"/>
    </source>
</evidence>
<keyword evidence="2" id="KW-1185">Reference proteome</keyword>
<gene>
    <name evidence="1" type="ORF">DYU11_22755</name>
</gene>
<dbReference type="AlphaFoldDB" id="A0A418M1X9"/>
<organism evidence="1 2">
    <name type="scientific">Fibrisoma montanum</name>
    <dbReference type="NCBI Taxonomy" id="2305895"/>
    <lineage>
        <taxon>Bacteria</taxon>
        <taxon>Pseudomonadati</taxon>
        <taxon>Bacteroidota</taxon>
        <taxon>Cytophagia</taxon>
        <taxon>Cytophagales</taxon>
        <taxon>Spirosomataceae</taxon>
        <taxon>Fibrisoma</taxon>
    </lineage>
</organism>
<reference evidence="1 2" key="1">
    <citation type="submission" date="2018-08" db="EMBL/GenBank/DDBJ databases">
        <title>Fibrisoma montanum sp. nov., isolated from Danxia mountain soil.</title>
        <authorList>
            <person name="Huang Y."/>
        </authorList>
    </citation>
    <scope>NUCLEOTIDE SEQUENCE [LARGE SCALE GENOMIC DNA]</scope>
    <source>
        <strain evidence="1 2">HYT19</strain>
    </source>
</reference>
<evidence type="ECO:0000313" key="2">
    <source>
        <dbReference type="Proteomes" id="UP000283523"/>
    </source>
</evidence>
<dbReference type="RefSeq" id="WP_119670039.1">
    <property type="nucleotide sequence ID" value="NZ_QXED01000007.1"/>
</dbReference>
<protein>
    <submittedName>
        <fullName evidence="1">Uncharacterized protein</fullName>
    </submittedName>
</protein>
<dbReference type="EMBL" id="QXED01000007">
    <property type="protein sequence ID" value="RIV19753.1"/>
    <property type="molecule type" value="Genomic_DNA"/>
</dbReference>
<comment type="caution">
    <text evidence="1">The sequence shown here is derived from an EMBL/GenBank/DDBJ whole genome shotgun (WGS) entry which is preliminary data.</text>
</comment>